<evidence type="ECO:0000256" key="2">
    <source>
        <dbReference type="PROSITE-ProRule" id="PRU00235"/>
    </source>
</evidence>
<dbReference type="AlphaFoldDB" id="A0A2S4V2Y2"/>
<organism evidence="3 4">
    <name type="scientific">Puccinia striiformis</name>
    <dbReference type="NCBI Taxonomy" id="27350"/>
    <lineage>
        <taxon>Eukaryota</taxon>
        <taxon>Fungi</taxon>
        <taxon>Dikarya</taxon>
        <taxon>Basidiomycota</taxon>
        <taxon>Pucciniomycotina</taxon>
        <taxon>Pucciniomycetes</taxon>
        <taxon>Pucciniales</taxon>
        <taxon>Pucciniaceae</taxon>
        <taxon>Puccinia</taxon>
    </lineage>
</organism>
<dbReference type="InterPro" id="IPR009091">
    <property type="entry name" value="RCC1/BLIP-II"/>
</dbReference>
<dbReference type="GO" id="GO:0016567">
    <property type="term" value="P:protein ubiquitination"/>
    <property type="evidence" value="ECO:0007669"/>
    <property type="project" value="TreeGrafter"/>
</dbReference>
<dbReference type="PROSITE" id="PS50012">
    <property type="entry name" value="RCC1_3"/>
    <property type="match status" value="3"/>
</dbReference>
<dbReference type="Pfam" id="PF13540">
    <property type="entry name" value="RCC1_2"/>
    <property type="match status" value="1"/>
</dbReference>
<dbReference type="Proteomes" id="UP000238274">
    <property type="component" value="Unassembled WGS sequence"/>
</dbReference>
<evidence type="ECO:0000256" key="1">
    <source>
        <dbReference type="ARBA" id="ARBA00022737"/>
    </source>
</evidence>
<dbReference type="GO" id="GO:0005737">
    <property type="term" value="C:cytoplasm"/>
    <property type="evidence" value="ECO:0007669"/>
    <property type="project" value="TreeGrafter"/>
</dbReference>
<accession>A0A2S4V2Y2</accession>
<dbReference type="OrthoDB" id="5370059at2759"/>
<gene>
    <name evidence="3" type="ORF">PSHT_11495</name>
</gene>
<dbReference type="InterPro" id="IPR051709">
    <property type="entry name" value="Ub-ligase/GTPase-reg"/>
</dbReference>
<dbReference type="PANTHER" id="PTHR45622:SF70">
    <property type="entry name" value="SECRETION-REGULATING GUANINE NUCLEOTIDE EXCHANGE FACTOR"/>
    <property type="match status" value="1"/>
</dbReference>
<keyword evidence="4" id="KW-1185">Reference proteome</keyword>
<dbReference type="SUPFAM" id="SSF50985">
    <property type="entry name" value="RCC1/BLIP-II"/>
    <property type="match status" value="1"/>
</dbReference>
<dbReference type="GO" id="GO:0061630">
    <property type="term" value="F:ubiquitin protein ligase activity"/>
    <property type="evidence" value="ECO:0007669"/>
    <property type="project" value="TreeGrafter"/>
</dbReference>
<protein>
    <submittedName>
        <fullName evidence="3">Uncharacterized protein</fullName>
    </submittedName>
</protein>
<reference evidence="4" key="2">
    <citation type="journal article" date="2018" name="BMC Genomics">
        <title>Genomic insights into host adaptation between the wheat stripe rust pathogen (Puccinia striiformis f. sp. tritici) and the barley stripe rust pathogen (Puccinia striiformis f. sp. hordei).</title>
        <authorList>
            <person name="Xia C."/>
            <person name="Wang M."/>
            <person name="Yin C."/>
            <person name="Cornejo O.E."/>
            <person name="Hulbert S.H."/>
            <person name="Chen X."/>
        </authorList>
    </citation>
    <scope>NUCLEOTIDE SEQUENCE [LARGE SCALE GENOMIC DNA]</scope>
    <source>
        <strain evidence="4">93TX-2</strain>
    </source>
</reference>
<name>A0A2S4V2Y2_9BASI</name>
<dbReference type="GO" id="GO:0006511">
    <property type="term" value="P:ubiquitin-dependent protein catabolic process"/>
    <property type="evidence" value="ECO:0007669"/>
    <property type="project" value="TreeGrafter"/>
</dbReference>
<dbReference type="VEuPathDB" id="FungiDB:PSHT_11495"/>
<comment type="caution">
    <text evidence="3">The sequence shown here is derived from an EMBL/GenBank/DDBJ whole genome shotgun (WGS) entry which is preliminary data.</text>
</comment>
<dbReference type="InterPro" id="IPR000408">
    <property type="entry name" value="Reg_chr_condens"/>
</dbReference>
<feature type="repeat" description="RCC1" evidence="2">
    <location>
        <begin position="246"/>
        <end position="287"/>
    </location>
</feature>
<feature type="repeat" description="RCC1" evidence="2">
    <location>
        <begin position="189"/>
        <end position="245"/>
    </location>
</feature>
<evidence type="ECO:0000313" key="4">
    <source>
        <dbReference type="Proteomes" id="UP000238274"/>
    </source>
</evidence>
<dbReference type="VEuPathDB" id="FungiDB:PSTT_04323"/>
<sequence>MYAAGSNSDGQLGTRNNKKDIAGFTEILDGTSTPFASSSIGGRHALFLTTDSEIYGAGDHRQGQLPTPPITDEEQSIHKIDYVDLVSKIWNVDQDFKDKLAAKYQPRQVIATWETSLIVLSCTLQEEDDCIIAFGSNDFGVKGVLLNHLEPNLIELPHRQDRIGKRKIRVHAGNRHVIAVVVYAGNSDIELVGWGSCRHGQLGINPPIHTKSILPSVLLQIPPSTPPDSILIALGNSHSIIIIKPDKVYAWGNNKNGQLHPSISDFSPSDVLEVRATWNNTFFILQNAQKEGHKRLVGFGSNKYGQLQNDNNSGILDILIPDNFKDMRTGSEHILITKKGNEEEEVWGWGWNEHGNLSDNSLPIIPFQLLFKVPSHLELVDVAAGCATSFIFCVSKLK</sequence>
<reference evidence="4" key="3">
    <citation type="journal article" date="2018" name="Mol. Plant Microbe Interact.">
        <title>Genome sequence resources for the wheat stripe rust pathogen (Puccinia striiformis f. sp. tritici) and the barley stripe rust pathogen (Puccinia striiformis f. sp. hordei).</title>
        <authorList>
            <person name="Xia C."/>
            <person name="Wang M."/>
            <person name="Yin C."/>
            <person name="Cornejo O.E."/>
            <person name="Hulbert S.H."/>
            <person name="Chen X."/>
        </authorList>
    </citation>
    <scope>NUCLEOTIDE SEQUENCE [LARGE SCALE GENOMIC DNA]</scope>
    <source>
        <strain evidence="4">93TX-2</strain>
    </source>
</reference>
<feature type="repeat" description="RCC1" evidence="2">
    <location>
        <begin position="1"/>
        <end position="51"/>
    </location>
</feature>
<dbReference type="EMBL" id="PKSM01000191">
    <property type="protein sequence ID" value="POW03892.1"/>
    <property type="molecule type" value="Genomic_DNA"/>
</dbReference>
<dbReference type="PANTHER" id="PTHR45622">
    <property type="entry name" value="UBIQUITIN-PROTEIN LIGASE E3A-RELATED"/>
    <property type="match status" value="1"/>
</dbReference>
<evidence type="ECO:0000313" key="3">
    <source>
        <dbReference type="EMBL" id="POW03892.1"/>
    </source>
</evidence>
<keyword evidence="1" id="KW-0677">Repeat</keyword>
<reference evidence="3 4" key="1">
    <citation type="submission" date="2017-12" db="EMBL/GenBank/DDBJ databases">
        <title>Gene loss provides genomic basis for host adaptation in cereal stripe rust fungi.</title>
        <authorList>
            <person name="Xia C."/>
        </authorList>
    </citation>
    <scope>NUCLEOTIDE SEQUENCE [LARGE SCALE GENOMIC DNA]</scope>
    <source>
        <strain evidence="3 4">93TX-2</strain>
    </source>
</reference>
<dbReference type="Gene3D" id="2.130.10.30">
    <property type="entry name" value="Regulator of chromosome condensation 1/beta-lactamase-inhibitor protein II"/>
    <property type="match status" value="2"/>
</dbReference>
<proteinExistence type="predicted"/>